<keyword evidence="4" id="KW-1003">Cell membrane</keyword>
<dbReference type="Gene3D" id="1.20.1530.20">
    <property type="match status" value="1"/>
</dbReference>
<name>A0A1I0K1V7_9FIRM</name>
<accession>A0A1I0K1V7</accession>
<feature type="transmembrane region" description="Helical" evidence="8">
    <location>
        <begin position="165"/>
        <end position="183"/>
    </location>
</feature>
<keyword evidence="3" id="KW-0813">Transport</keyword>
<protein>
    <recommendedName>
        <fullName evidence="11">AEC family transporter</fullName>
    </recommendedName>
</protein>
<feature type="transmembrane region" description="Helical" evidence="8">
    <location>
        <begin position="189"/>
        <end position="210"/>
    </location>
</feature>
<organism evidence="9 10">
    <name type="scientific">Enterocloster lavalensis</name>
    <dbReference type="NCBI Taxonomy" id="460384"/>
    <lineage>
        <taxon>Bacteria</taxon>
        <taxon>Bacillati</taxon>
        <taxon>Bacillota</taxon>
        <taxon>Clostridia</taxon>
        <taxon>Lachnospirales</taxon>
        <taxon>Lachnospiraceae</taxon>
        <taxon>Enterocloster</taxon>
    </lineage>
</organism>
<evidence type="ECO:0000256" key="1">
    <source>
        <dbReference type="ARBA" id="ARBA00004651"/>
    </source>
</evidence>
<evidence type="ECO:0008006" key="11">
    <source>
        <dbReference type="Google" id="ProtNLM"/>
    </source>
</evidence>
<evidence type="ECO:0000256" key="5">
    <source>
        <dbReference type="ARBA" id="ARBA00022692"/>
    </source>
</evidence>
<comment type="subcellular location">
    <subcellularLocation>
        <location evidence="1">Cell membrane</location>
        <topology evidence="1">Multi-pass membrane protein</topology>
    </subcellularLocation>
</comment>
<dbReference type="Proteomes" id="UP000198508">
    <property type="component" value="Unassembled WGS sequence"/>
</dbReference>
<keyword evidence="10" id="KW-1185">Reference proteome</keyword>
<feature type="transmembrane region" description="Helical" evidence="8">
    <location>
        <begin position="6"/>
        <end position="22"/>
    </location>
</feature>
<dbReference type="InterPro" id="IPR004776">
    <property type="entry name" value="Mem_transp_PIN-like"/>
</dbReference>
<feature type="transmembrane region" description="Helical" evidence="8">
    <location>
        <begin position="61"/>
        <end position="82"/>
    </location>
</feature>
<evidence type="ECO:0000256" key="7">
    <source>
        <dbReference type="ARBA" id="ARBA00023136"/>
    </source>
</evidence>
<dbReference type="EMBL" id="FOIM01000042">
    <property type="protein sequence ID" value="SEU17473.1"/>
    <property type="molecule type" value="Genomic_DNA"/>
</dbReference>
<evidence type="ECO:0000256" key="3">
    <source>
        <dbReference type="ARBA" id="ARBA00022448"/>
    </source>
</evidence>
<dbReference type="GO" id="GO:0055085">
    <property type="term" value="P:transmembrane transport"/>
    <property type="evidence" value="ECO:0007669"/>
    <property type="project" value="InterPro"/>
</dbReference>
<keyword evidence="7 8" id="KW-0472">Membrane</keyword>
<dbReference type="STRING" id="460384.SAMN05216313_14245"/>
<gene>
    <name evidence="9" type="ORF">SAMN05216313_14245</name>
</gene>
<dbReference type="AlphaFoldDB" id="A0A1I0K1V7"/>
<proteinExistence type="inferred from homology"/>
<feature type="transmembrane region" description="Helical" evidence="8">
    <location>
        <begin position="34"/>
        <end position="55"/>
    </location>
</feature>
<evidence type="ECO:0000256" key="4">
    <source>
        <dbReference type="ARBA" id="ARBA00022475"/>
    </source>
</evidence>
<dbReference type="InterPro" id="IPR038770">
    <property type="entry name" value="Na+/solute_symporter_sf"/>
</dbReference>
<reference evidence="10" key="1">
    <citation type="submission" date="2016-10" db="EMBL/GenBank/DDBJ databases">
        <authorList>
            <person name="Varghese N."/>
            <person name="Submissions S."/>
        </authorList>
    </citation>
    <scope>NUCLEOTIDE SEQUENCE [LARGE SCALE GENOMIC DNA]</scope>
    <source>
        <strain evidence="10">NLAE-zl-G277</strain>
    </source>
</reference>
<evidence type="ECO:0000256" key="8">
    <source>
        <dbReference type="SAM" id="Phobius"/>
    </source>
</evidence>
<dbReference type="Pfam" id="PF03547">
    <property type="entry name" value="Mem_trans"/>
    <property type="match status" value="1"/>
</dbReference>
<comment type="similarity">
    <text evidence="2">Belongs to the auxin efflux carrier (TC 2.A.69) family.</text>
</comment>
<keyword evidence="6 8" id="KW-1133">Transmembrane helix</keyword>
<feature type="transmembrane region" description="Helical" evidence="8">
    <location>
        <begin position="279"/>
        <end position="302"/>
    </location>
</feature>
<evidence type="ECO:0000313" key="9">
    <source>
        <dbReference type="EMBL" id="SEU17473.1"/>
    </source>
</evidence>
<dbReference type="GO" id="GO:0005886">
    <property type="term" value="C:plasma membrane"/>
    <property type="evidence" value="ECO:0007669"/>
    <property type="project" value="UniProtKB-SubCell"/>
</dbReference>
<evidence type="ECO:0000256" key="2">
    <source>
        <dbReference type="ARBA" id="ARBA00010145"/>
    </source>
</evidence>
<dbReference type="RefSeq" id="WP_092370838.1">
    <property type="nucleotide sequence ID" value="NZ_FOIM01000042.1"/>
</dbReference>
<dbReference type="PANTHER" id="PTHR36838">
    <property type="entry name" value="AUXIN EFFLUX CARRIER FAMILY PROTEIN"/>
    <property type="match status" value="1"/>
</dbReference>
<keyword evidence="5 8" id="KW-0812">Transmembrane</keyword>
<sequence length="303" mass="32135">MTEILMKAASFVAIIAMGYCLRRAGFFKESDFGLLSKIVLKITLPAAIVTNFSRIELDPSMLGLALPGFLGGAFLILLALALNAHKSRDSRAFDILNLSGYNIGNFTMPFAQGFLGPMGVAATSLFDTGNAFVCLGGSYSLAVIAKGEKGGFSVRNIVRTMLRSVPFDTYLFMTILSLLHWRLPECVVNFSGIVGGANSFMAMLMIGVGFKVSGSRSQTGRIVKTLGIRYGVSAALAAVYMFLLPIGLEYRQALVILAFSPIASSSPAYTGLIEGDVGLASAINSLSIVISLVLITGALLLML</sequence>
<dbReference type="PANTHER" id="PTHR36838:SF3">
    <property type="entry name" value="TRANSPORTER AUXIN EFFLUX CARRIER EC FAMILY"/>
    <property type="match status" value="1"/>
</dbReference>
<feature type="transmembrane region" description="Helical" evidence="8">
    <location>
        <begin position="230"/>
        <end position="248"/>
    </location>
</feature>
<evidence type="ECO:0000256" key="6">
    <source>
        <dbReference type="ARBA" id="ARBA00022989"/>
    </source>
</evidence>
<evidence type="ECO:0000313" key="10">
    <source>
        <dbReference type="Proteomes" id="UP000198508"/>
    </source>
</evidence>